<evidence type="ECO:0000256" key="2">
    <source>
        <dbReference type="ARBA" id="ARBA00012787"/>
    </source>
</evidence>
<dbReference type="InterPro" id="IPR039894">
    <property type="entry name" value="Pus10-like"/>
</dbReference>
<dbReference type="PANTHER" id="PTHR21568:SF0">
    <property type="entry name" value="TRNA PSEUDOURIDINE SYNTHASE PUS10"/>
    <property type="match status" value="1"/>
</dbReference>
<dbReference type="GO" id="GO:0003723">
    <property type="term" value="F:RNA binding"/>
    <property type="evidence" value="ECO:0007669"/>
    <property type="project" value="InterPro"/>
</dbReference>
<dbReference type="GO" id="GO:0031119">
    <property type="term" value="P:tRNA pseudouridine synthesis"/>
    <property type="evidence" value="ECO:0007669"/>
    <property type="project" value="TreeGrafter"/>
</dbReference>
<evidence type="ECO:0000256" key="4">
    <source>
        <dbReference type="ARBA" id="ARBA00023235"/>
    </source>
</evidence>
<dbReference type="NCBIfam" id="TIGR01213">
    <property type="entry name" value="pseudo_Pus10arc"/>
    <property type="match status" value="1"/>
</dbReference>
<dbReference type="GO" id="GO:0160148">
    <property type="term" value="F:tRNA pseudouridine(55) synthase activity"/>
    <property type="evidence" value="ECO:0007669"/>
    <property type="project" value="UniProtKB-EC"/>
</dbReference>
<keyword evidence="10" id="KW-1185">Reference proteome</keyword>
<dbReference type="GeneID" id="24921951"/>
<evidence type="ECO:0000313" key="9">
    <source>
        <dbReference type="EMBL" id="CBK25351.2"/>
    </source>
</evidence>
<dbReference type="FunFam" id="3.30.70.2510:FF:000001">
    <property type="entry name" value="tRNA pseudouridine synthase Pus10"/>
    <property type="match status" value="1"/>
</dbReference>
<evidence type="ECO:0000256" key="6">
    <source>
        <dbReference type="ARBA" id="ARBA00079393"/>
    </source>
</evidence>
<dbReference type="PANTHER" id="PTHR21568">
    <property type="entry name" value="TRNA PSEUDOURIDINE SYNTHASE PUS10"/>
    <property type="match status" value="1"/>
</dbReference>
<dbReference type="Gene3D" id="3.30.70.2510">
    <property type="match status" value="1"/>
</dbReference>
<dbReference type="InParanoid" id="D8MBB2"/>
<dbReference type="RefSeq" id="XP_012899399.1">
    <property type="nucleotide sequence ID" value="XM_013043945.1"/>
</dbReference>
<gene>
    <name evidence="9" type="ORF">GSBLH_T00004964001</name>
</gene>
<evidence type="ECO:0000256" key="3">
    <source>
        <dbReference type="ARBA" id="ARBA00022694"/>
    </source>
</evidence>
<feature type="domain" description="Pus10-like C-terminal" evidence="8">
    <location>
        <begin position="191"/>
        <end position="431"/>
    </location>
</feature>
<dbReference type="Gene3D" id="3.30.70.3190">
    <property type="match status" value="1"/>
</dbReference>
<keyword evidence="3" id="KW-0819">tRNA processing</keyword>
<dbReference type="AlphaFoldDB" id="D8MBB2"/>
<evidence type="ECO:0000313" key="10">
    <source>
        <dbReference type="Proteomes" id="UP000008312"/>
    </source>
</evidence>
<dbReference type="Proteomes" id="UP000008312">
    <property type="component" value="Unassembled WGS sequence"/>
</dbReference>
<reference evidence="9" key="1">
    <citation type="submission" date="2010-02" db="EMBL/GenBank/DDBJ databases">
        <title>Sequencing and annotation of the Blastocystis hominis genome.</title>
        <authorList>
            <person name="Wincker P."/>
        </authorList>
    </citation>
    <scope>NUCLEOTIDE SEQUENCE</scope>
    <source>
        <strain evidence="9">Singapore isolate B</strain>
    </source>
</reference>
<evidence type="ECO:0000256" key="5">
    <source>
        <dbReference type="ARBA" id="ARBA00075270"/>
    </source>
</evidence>
<evidence type="ECO:0000256" key="7">
    <source>
        <dbReference type="ARBA" id="ARBA00083669"/>
    </source>
</evidence>
<evidence type="ECO:0000259" key="8">
    <source>
        <dbReference type="Pfam" id="PF21238"/>
    </source>
</evidence>
<dbReference type="FunFam" id="3.30.70.3190:FF:000001">
    <property type="entry name" value="tRNA pseudouridine synthase Pus10"/>
    <property type="match status" value="1"/>
</dbReference>
<dbReference type="InterPro" id="IPR048741">
    <property type="entry name" value="Pus10-like_C"/>
</dbReference>
<dbReference type="EMBL" id="FN668691">
    <property type="protein sequence ID" value="CBK25351.2"/>
    <property type="molecule type" value="Genomic_DNA"/>
</dbReference>
<organism evidence="9">
    <name type="scientific">Blastocystis hominis</name>
    <dbReference type="NCBI Taxonomy" id="12968"/>
    <lineage>
        <taxon>Eukaryota</taxon>
        <taxon>Sar</taxon>
        <taxon>Stramenopiles</taxon>
        <taxon>Bigyra</taxon>
        <taxon>Opalozoa</taxon>
        <taxon>Opalinata</taxon>
        <taxon>Blastocystidae</taxon>
        <taxon>Blastocystis</taxon>
    </lineage>
</organism>
<accession>D8MBB2</accession>
<dbReference type="InterPro" id="IPR020103">
    <property type="entry name" value="PsdUridine_synth_cat_dom_sf"/>
</dbReference>
<sequence length="437" mass="50214">MQDIVQYYVEVSNLTSLKVRHFSLMNFLLTNFNVPKDIVFSIWSARDILRGQFEHLMSQVLPNSTIDMNAPVRIRLGLVHLETNRDFLQIPGSYPDEEDLEDEELIQQQHAQGVFDLHAIEEQKLRDSCWFNSSIKRQRVILKTKQNSPATVEANLQKLEYTQFPASIICPPRSPSYEPTAALSFYRKPIYVTGNYLKLQRGLSQTPWIVDGERKTEGSVEEFILEAFRRVYKAVGYKFHSAGREDVDVRMLFEGRPFVVEMEDAKRCDLSEQEYRNLQDSINNNTKSIQIIDLRPCSAAGFEEMKNAAEGKHKLYVAVIYTEDPITAEQLKKLDEIHDLPIKQRTPVRVLHRRSLLTRDKVVYGMKTTFVNSHHFILEIEASGGTYIKEFVHGDLGRTRPNIGEILVGEREGSEGKNIDCDILQLDVKAVVGVHIE</sequence>
<proteinExistence type="inferred from homology"/>
<comment type="similarity">
    <text evidence="1">Belongs to the pseudouridine synthase Pus10 family.</text>
</comment>
<evidence type="ECO:0000256" key="1">
    <source>
        <dbReference type="ARBA" id="ARBA00009652"/>
    </source>
</evidence>
<dbReference type="EC" id="5.4.99.25" evidence="2"/>
<name>D8MBB2_BLAHO</name>
<dbReference type="SUPFAM" id="SSF55120">
    <property type="entry name" value="Pseudouridine synthase"/>
    <property type="match status" value="1"/>
</dbReference>
<dbReference type="OrthoDB" id="271937at2759"/>
<protein>
    <recommendedName>
        <fullName evidence="2">tRNA pseudouridine(55) synthase</fullName>
        <ecNumber evidence="2">5.4.99.25</ecNumber>
    </recommendedName>
    <alternativeName>
        <fullName evidence="7">tRNA pseudouridine 55 synthase</fullName>
    </alternativeName>
    <alternativeName>
        <fullName evidence="5">tRNA pseudouridylate synthase</fullName>
    </alternativeName>
    <alternativeName>
        <fullName evidence="6">tRNA-uridine isomerase</fullName>
    </alternativeName>
</protein>
<dbReference type="Pfam" id="PF21238">
    <property type="entry name" value="Pus10_C"/>
    <property type="match status" value="1"/>
</dbReference>
<keyword evidence="4" id="KW-0413">Isomerase</keyword>